<name>A0A1Y5FAZ5_9BACT</name>
<evidence type="ECO:0000256" key="2">
    <source>
        <dbReference type="ARBA" id="ARBA00022692"/>
    </source>
</evidence>
<sequence>MNYILFGVLSLFWGGSFVAIKYLIEEVPSFTSAFYRVFFSIIFLVIIYLRKLKIRKGFWGKELFFASIAGVCSIGIPFSLLFWGERFVSPSIAGVLNGTVPFWTLIISLLFFGGLKDVTIRKCLGLLTGFFGIALIFGPKLKMTGNQNEVYGLIAIIGMAIFYSIGINLNKKILSHNKIIIKHINTIVQQVASLIYLGVIVLLTEGLPNLSLLASPQNYLSVIYLSLFSTCIAFIIFYHLILEFGPVKASTVTFFVPPIALSLDAVIYGRQLSLYEALGAAIIILSMFMLKEVQKKTNSKIKR</sequence>
<accession>A0A1Y5FAZ5</accession>
<dbReference type="PANTHER" id="PTHR32322">
    <property type="entry name" value="INNER MEMBRANE TRANSPORTER"/>
    <property type="match status" value="1"/>
</dbReference>
<evidence type="ECO:0000313" key="7">
    <source>
        <dbReference type="EMBL" id="OUR95482.1"/>
    </source>
</evidence>
<dbReference type="Pfam" id="PF00892">
    <property type="entry name" value="EamA"/>
    <property type="match status" value="2"/>
</dbReference>
<feature type="transmembrane region" description="Helical" evidence="5">
    <location>
        <begin position="222"/>
        <end position="242"/>
    </location>
</feature>
<dbReference type="SUPFAM" id="SSF103481">
    <property type="entry name" value="Multidrug resistance efflux transporter EmrE"/>
    <property type="match status" value="2"/>
</dbReference>
<dbReference type="Proteomes" id="UP000196531">
    <property type="component" value="Unassembled WGS sequence"/>
</dbReference>
<dbReference type="AlphaFoldDB" id="A0A1Y5FAZ5"/>
<comment type="caution">
    <text evidence="7">The sequence shown here is derived from an EMBL/GenBank/DDBJ whole genome shotgun (WGS) entry which is preliminary data.</text>
</comment>
<evidence type="ECO:0000313" key="8">
    <source>
        <dbReference type="Proteomes" id="UP000196531"/>
    </source>
</evidence>
<feature type="transmembrane region" description="Helical" evidence="5">
    <location>
        <begin position="63"/>
        <end position="84"/>
    </location>
</feature>
<feature type="transmembrane region" description="Helical" evidence="5">
    <location>
        <begin position="150"/>
        <end position="170"/>
    </location>
</feature>
<organism evidence="7 8">
    <name type="scientific">Halobacteriovorax marinus</name>
    <dbReference type="NCBI Taxonomy" id="97084"/>
    <lineage>
        <taxon>Bacteria</taxon>
        <taxon>Pseudomonadati</taxon>
        <taxon>Bdellovibrionota</taxon>
        <taxon>Bacteriovoracia</taxon>
        <taxon>Bacteriovoracales</taxon>
        <taxon>Halobacteriovoraceae</taxon>
        <taxon>Halobacteriovorax</taxon>
    </lineage>
</organism>
<feature type="domain" description="EamA" evidence="6">
    <location>
        <begin position="151"/>
        <end position="290"/>
    </location>
</feature>
<feature type="transmembrane region" description="Helical" evidence="5">
    <location>
        <begin position="249"/>
        <end position="268"/>
    </location>
</feature>
<keyword evidence="4 5" id="KW-0472">Membrane</keyword>
<gene>
    <name evidence="7" type="ORF">A9Q84_16750</name>
</gene>
<protein>
    <recommendedName>
        <fullName evidence="6">EamA domain-containing protein</fullName>
    </recommendedName>
</protein>
<evidence type="ECO:0000256" key="5">
    <source>
        <dbReference type="SAM" id="Phobius"/>
    </source>
</evidence>
<dbReference type="PANTHER" id="PTHR32322:SF14">
    <property type="entry name" value="PROTEIN PAGO"/>
    <property type="match status" value="1"/>
</dbReference>
<keyword evidence="3 5" id="KW-1133">Transmembrane helix</keyword>
<proteinExistence type="predicted"/>
<feature type="transmembrane region" description="Helical" evidence="5">
    <location>
        <begin position="274"/>
        <end position="293"/>
    </location>
</feature>
<keyword evidence="2 5" id="KW-0812">Transmembrane</keyword>
<feature type="transmembrane region" description="Helical" evidence="5">
    <location>
        <begin position="119"/>
        <end position="138"/>
    </location>
</feature>
<dbReference type="InterPro" id="IPR037185">
    <property type="entry name" value="EmrE-like"/>
</dbReference>
<evidence type="ECO:0000259" key="6">
    <source>
        <dbReference type="Pfam" id="PF00892"/>
    </source>
</evidence>
<dbReference type="InterPro" id="IPR000620">
    <property type="entry name" value="EamA_dom"/>
</dbReference>
<evidence type="ECO:0000256" key="1">
    <source>
        <dbReference type="ARBA" id="ARBA00004141"/>
    </source>
</evidence>
<reference evidence="8" key="1">
    <citation type="journal article" date="2017" name="Proc. Natl. Acad. Sci. U.S.A.">
        <title>Simulation of Deepwater Horizon oil plume reveals substrate specialization within a complex community of hydrocarbon-degraders.</title>
        <authorList>
            <person name="Hu P."/>
            <person name="Dubinsky E.A."/>
            <person name="Probst A.J."/>
            <person name="Wang J."/>
            <person name="Sieber C.M.K."/>
            <person name="Tom L.M."/>
            <person name="Gardinali P."/>
            <person name="Banfield J.F."/>
            <person name="Atlas R.M."/>
            <person name="Andersen G.L."/>
        </authorList>
    </citation>
    <scope>NUCLEOTIDE SEQUENCE [LARGE SCALE GENOMIC DNA]</scope>
</reference>
<feature type="transmembrane region" description="Helical" evidence="5">
    <location>
        <begin position="90"/>
        <end position="112"/>
    </location>
</feature>
<dbReference type="InterPro" id="IPR050638">
    <property type="entry name" value="AA-Vitamin_Transporters"/>
</dbReference>
<feature type="domain" description="EamA" evidence="6">
    <location>
        <begin position="4"/>
        <end position="137"/>
    </location>
</feature>
<dbReference type="EMBL" id="MAAO01000008">
    <property type="protein sequence ID" value="OUR95482.1"/>
    <property type="molecule type" value="Genomic_DNA"/>
</dbReference>
<evidence type="ECO:0000256" key="4">
    <source>
        <dbReference type="ARBA" id="ARBA00023136"/>
    </source>
</evidence>
<feature type="transmembrane region" description="Helical" evidence="5">
    <location>
        <begin position="191"/>
        <end position="210"/>
    </location>
</feature>
<feature type="transmembrane region" description="Helical" evidence="5">
    <location>
        <begin position="33"/>
        <end position="51"/>
    </location>
</feature>
<comment type="subcellular location">
    <subcellularLocation>
        <location evidence="1">Membrane</location>
        <topology evidence="1">Multi-pass membrane protein</topology>
    </subcellularLocation>
</comment>
<dbReference type="GO" id="GO:0016020">
    <property type="term" value="C:membrane"/>
    <property type="evidence" value="ECO:0007669"/>
    <property type="project" value="UniProtKB-SubCell"/>
</dbReference>
<evidence type="ECO:0000256" key="3">
    <source>
        <dbReference type="ARBA" id="ARBA00022989"/>
    </source>
</evidence>